<dbReference type="PANTHER" id="PTHR12243">
    <property type="entry name" value="MADF DOMAIN TRANSCRIPTION FACTOR"/>
    <property type="match status" value="1"/>
</dbReference>
<sequence>MSAQFVHGGIIASVRVCERKLSSVSTYTSSSYPPTGADSAALRKTLEARIDCAVAAVGAASGDDGSGDEEVENGAVRYRQDATTTCSVGSDDSDDQQMFSSSHAYMYMHSDAGNSSVMSLKGGPDSTFNDSLIREVRLNPIIYDFSHPLYGNAIKKQETWIEIAAKLNEKVEAVKTRWRTLRDRYTKERRRVMTCGVGSSFSYYADLCFLDNSCTENRIVLSKPTKSCNRSGNDRNSNNTAAHCDVATSMFVKPEVFEQSSDTSYNFDNRIADDMLMEQEETVPSSSGPERSIQRRQRIRKASHKSPTPPVSSATATAGTEIAELVSLEKVPVKRSRLDPSPDSPSDTVARALMRSVEALQRLAERKPAFDRAVGSRDADECFADFVCMSLKSIDNGSRVHARIAILHALAQFQT</sequence>
<reference evidence="3" key="2">
    <citation type="submission" date="2012-12" db="EMBL/GenBank/DDBJ databases">
        <authorList>
            <person name="Gao Y.W."/>
            <person name="Fan S.T."/>
            <person name="Sun H.T."/>
            <person name="Wang Z."/>
            <person name="Gao X.L."/>
            <person name="Li Y.G."/>
            <person name="Wang T.C."/>
            <person name="Zhang K."/>
            <person name="Xu W.W."/>
            <person name="Yu Z.J."/>
            <person name="Xia X.Z."/>
        </authorList>
    </citation>
    <scope>NUCLEOTIDE SEQUENCE</scope>
    <source>
        <strain evidence="3">FR3</strain>
    </source>
</reference>
<reference evidence="3" key="1">
    <citation type="journal article" date="2007" name="Science">
        <title>Draft genome of the filarial nematode parasite Brugia malayi.</title>
        <authorList>
            <person name="Ghedin E."/>
            <person name="Wang S."/>
            <person name="Spiro D."/>
            <person name="Caler E."/>
            <person name="Zhao Q."/>
            <person name="Crabtree J."/>
            <person name="Allen J.E."/>
            <person name="Delcher A.L."/>
            <person name="Guiliano D.B."/>
            <person name="Miranda-Saavedra D."/>
            <person name="Angiuoli S.V."/>
            <person name="Creasy T."/>
            <person name="Amedeo P."/>
            <person name="Haas B."/>
            <person name="El-Sayed N.M."/>
            <person name="Wortman J.R."/>
            <person name="Feldblyum T."/>
            <person name="Tallon L."/>
            <person name="Schatz M."/>
            <person name="Shumway M."/>
            <person name="Koo H."/>
            <person name="Salzberg S.L."/>
            <person name="Schobel S."/>
            <person name="Pertea M."/>
            <person name="Pop M."/>
            <person name="White O."/>
            <person name="Barton G.J."/>
            <person name="Carlow C.K."/>
            <person name="Crawford M.J."/>
            <person name="Daub J."/>
            <person name="Dimmic M.W."/>
            <person name="Estes C.F."/>
            <person name="Foster J.M."/>
            <person name="Ganatra M."/>
            <person name="Gregory W.F."/>
            <person name="Johnson N.M."/>
            <person name="Jin J."/>
            <person name="Komuniecki R."/>
            <person name="Korf I."/>
            <person name="Kumar S."/>
            <person name="Laney S."/>
            <person name="Li B.W."/>
            <person name="Li W."/>
            <person name="Lindblom T.H."/>
            <person name="Lustigman S."/>
            <person name="Ma D."/>
            <person name="Maina C.V."/>
            <person name="Martin D.M."/>
            <person name="McCarter J.P."/>
            <person name="McReynolds L."/>
            <person name="Mitreva M."/>
            <person name="Nutman T.B."/>
            <person name="Parkinson J."/>
            <person name="Peregrin-Alvarez J.M."/>
            <person name="Poole C."/>
            <person name="Ren Q."/>
            <person name="Saunders L."/>
            <person name="Sluder A.E."/>
            <person name="Smith K."/>
            <person name="Stanke M."/>
            <person name="Unnasch T.R."/>
            <person name="Ware J."/>
            <person name="Wei A.D."/>
            <person name="Weil G."/>
            <person name="Williams D.J."/>
            <person name="Zhang Y."/>
            <person name="Williams S.A."/>
            <person name="Fraser-Liggett C."/>
            <person name="Slatko B."/>
            <person name="Blaxter M.L."/>
            <person name="Scott A.L."/>
        </authorList>
    </citation>
    <scope>NUCLEOTIDE SEQUENCE</scope>
    <source>
        <strain evidence="3">FR3</strain>
    </source>
</reference>
<dbReference type="PROSITE" id="PS51029">
    <property type="entry name" value="MADF"/>
    <property type="match status" value="1"/>
</dbReference>
<protein>
    <submittedName>
        <fullName evidence="3">Bm10772</fullName>
    </submittedName>
</protein>
<name>A0A0J9Y188_BRUMA</name>
<evidence type="ECO:0000256" key="1">
    <source>
        <dbReference type="SAM" id="MobiDB-lite"/>
    </source>
</evidence>
<feature type="domain" description="MADF" evidence="2">
    <location>
        <begin position="131"/>
        <end position="215"/>
    </location>
</feature>
<feature type="compositionally biased region" description="Basic residues" evidence="1">
    <location>
        <begin position="294"/>
        <end position="304"/>
    </location>
</feature>
<feature type="region of interest" description="Disordered" evidence="1">
    <location>
        <begin position="279"/>
        <end position="319"/>
    </location>
</feature>
<dbReference type="GO" id="GO:0006357">
    <property type="term" value="P:regulation of transcription by RNA polymerase II"/>
    <property type="evidence" value="ECO:0007669"/>
    <property type="project" value="TreeGrafter"/>
</dbReference>
<dbReference type="SMART" id="SM00595">
    <property type="entry name" value="MADF"/>
    <property type="match status" value="1"/>
</dbReference>
<dbReference type="GO" id="GO:0005634">
    <property type="term" value="C:nucleus"/>
    <property type="evidence" value="ECO:0007669"/>
    <property type="project" value="TreeGrafter"/>
</dbReference>
<dbReference type="InterPro" id="IPR039353">
    <property type="entry name" value="TF_Adf1"/>
</dbReference>
<organism evidence="3">
    <name type="scientific">Brugia malayi</name>
    <name type="common">Filarial nematode worm</name>
    <dbReference type="NCBI Taxonomy" id="6279"/>
    <lineage>
        <taxon>Eukaryota</taxon>
        <taxon>Metazoa</taxon>
        <taxon>Ecdysozoa</taxon>
        <taxon>Nematoda</taxon>
        <taxon>Chromadorea</taxon>
        <taxon>Rhabditida</taxon>
        <taxon>Spirurina</taxon>
        <taxon>Spiruromorpha</taxon>
        <taxon>Filarioidea</taxon>
        <taxon>Onchocercidae</taxon>
        <taxon>Brugia</taxon>
    </lineage>
</organism>
<dbReference type="PANTHER" id="PTHR12243:SF67">
    <property type="entry name" value="COREPRESSOR OF PANGOLIN, ISOFORM A-RELATED"/>
    <property type="match status" value="1"/>
</dbReference>
<dbReference type="EMBL" id="LN857009">
    <property type="protein sequence ID" value="CDP99506.1"/>
    <property type="molecule type" value="Genomic_DNA"/>
</dbReference>
<proteinExistence type="predicted"/>
<dbReference type="AlphaFoldDB" id="A0A0J9Y188"/>
<evidence type="ECO:0000313" key="3">
    <source>
        <dbReference type="EMBL" id="CDP99506.1"/>
    </source>
</evidence>
<gene>
    <name evidence="3" type="primary">Bm10772</name>
    <name evidence="3" type="ORF">BM_Bm10772</name>
</gene>
<dbReference type="OMA" id="DVTTSMF"/>
<evidence type="ECO:0000259" key="2">
    <source>
        <dbReference type="PROSITE" id="PS51029"/>
    </source>
</evidence>
<dbReference type="Pfam" id="PF10545">
    <property type="entry name" value="MADF_DNA_bdg"/>
    <property type="match status" value="1"/>
</dbReference>
<accession>A0A0J9Y188</accession>
<dbReference type="InterPro" id="IPR006578">
    <property type="entry name" value="MADF-dom"/>
</dbReference>
<dbReference type="GO" id="GO:0005667">
    <property type="term" value="C:transcription regulator complex"/>
    <property type="evidence" value="ECO:0007669"/>
    <property type="project" value="TreeGrafter"/>
</dbReference>